<comment type="caution">
    <text evidence="2">The sequence shown here is derived from an EMBL/GenBank/DDBJ whole genome shotgun (WGS) entry which is preliminary data.</text>
</comment>
<evidence type="ECO:0000313" key="3">
    <source>
        <dbReference type="Proteomes" id="UP000284706"/>
    </source>
</evidence>
<dbReference type="EMBL" id="NHYE01005027">
    <property type="protein sequence ID" value="PPQ78950.1"/>
    <property type="molecule type" value="Genomic_DNA"/>
</dbReference>
<sequence length="223" mass="25150">MDVDGDATDGYSSDDSLYWDNICRMSGRSEPSFSSSRMKISYICSSPMEIVDFQRVMQAGGDVNDFARPIAQRESMATSPGSAALWTAARPSLSKDDVNVIRCVICRLHSKIPLLIKIKVTKSGLTFHELFSRQSSGGPSSKKGNRLKKRRKAREYPYQVRFVEESAPGRLAGDDKHCNVPNAPWHSELPTSSRKLHPMKEVHDVMMVLDWRNLLKKDESNRE</sequence>
<feature type="region of interest" description="Disordered" evidence="1">
    <location>
        <begin position="131"/>
        <end position="152"/>
    </location>
</feature>
<keyword evidence="3" id="KW-1185">Reference proteome</keyword>
<gene>
    <name evidence="2" type="ORF">CVT26_003870</name>
</gene>
<organism evidence="2 3">
    <name type="scientific">Gymnopilus dilepis</name>
    <dbReference type="NCBI Taxonomy" id="231916"/>
    <lineage>
        <taxon>Eukaryota</taxon>
        <taxon>Fungi</taxon>
        <taxon>Dikarya</taxon>
        <taxon>Basidiomycota</taxon>
        <taxon>Agaricomycotina</taxon>
        <taxon>Agaricomycetes</taxon>
        <taxon>Agaricomycetidae</taxon>
        <taxon>Agaricales</taxon>
        <taxon>Agaricineae</taxon>
        <taxon>Hymenogastraceae</taxon>
        <taxon>Gymnopilus</taxon>
    </lineage>
</organism>
<feature type="compositionally biased region" description="Basic residues" evidence="1">
    <location>
        <begin position="143"/>
        <end position="152"/>
    </location>
</feature>
<evidence type="ECO:0000256" key="1">
    <source>
        <dbReference type="SAM" id="MobiDB-lite"/>
    </source>
</evidence>
<dbReference type="Proteomes" id="UP000284706">
    <property type="component" value="Unassembled WGS sequence"/>
</dbReference>
<evidence type="ECO:0000313" key="2">
    <source>
        <dbReference type="EMBL" id="PPQ78950.1"/>
    </source>
</evidence>
<dbReference type="InParanoid" id="A0A409WKK7"/>
<proteinExistence type="predicted"/>
<name>A0A409WKK7_9AGAR</name>
<dbReference type="AlphaFoldDB" id="A0A409WKK7"/>
<protein>
    <submittedName>
        <fullName evidence="2">Uncharacterized protein</fullName>
    </submittedName>
</protein>
<accession>A0A409WKK7</accession>
<reference evidence="2 3" key="1">
    <citation type="journal article" date="2018" name="Evol. Lett.">
        <title>Horizontal gene cluster transfer increased hallucinogenic mushroom diversity.</title>
        <authorList>
            <person name="Reynolds H.T."/>
            <person name="Vijayakumar V."/>
            <person name="Gluck-Thaler E."/>
            <person name="Korotkin H.B."/>
            <person name="Matheny P.B."/>
            <person name="Slot J.C."/>
        </authorList>
    </citation>
    <scope>NUCLEOTIDE SEQUENCE [LARGE SCALE GENOMIC DNA]</scope>
    <source>
        <strain evidence="2 3">SRW20</strain>
    </source>
</reference>